<sequence>MIQQHLAAVNVVVQVVGEPRRNTDELVDFRVRILFESREPQYYHVIIPKLPKQCVYKALGKEVEFGRFAPFVQDKVWLHVVGTSSLHHRIIGGVDNLQEVRERPQDYAICEVHLVAQEIEVVNGGI</sequence>
<evidence type="ECO:0000313" key="1">
    <source>
        <dbReference type="EMBL" id="OGY34510.1"/>
    </source>
</evidence>
<dbReference type="Proteomes" id="UP000177528">
    <property type="component" value="Unassembled WGS sequence"/>
</dbReference>
<dbReference type="AlphaFoldDB" id="A0A1G1X4K5"/>
<gene>
    <name evidence="1" type="ORF">A3D99_03380</name>
</gene>
<organism evidence="1 2">
    <name type="scientific">Candidatus Andersenbacteria bacterium RIFCSPHIGHO2_12_FULL_45_11</name>
    <dbReference type="NCBI Taxonomy" id="1797281"/>
    <lineage>
        <taxon>Bacteria</taxon>
        <taxon>Candidatus Anderseniibacteriota</taxon>
    </lineage>
</organism>
<dbReference type="EMBL" id="MHHR01000013">
    <property type="protein sequence ID" value="OGY34510.1"/>
    <property type="molecule type" value="Genomic_DNA"/>
</dbReference>
<proteinExistence type="predicted"/>
<protein>
    <submittedName>
        <fullName evidence="1">Uncharacterized protein</fullName>
    </submittedName>
</protein>
<reference evidence="1 2" key="1">
    <citation type="journal article" date="2016" name="Nat. Commun.">
        <title>Thousands of microbial genomes shed light on interconnected biogeochemical processes in an aquifer system.</title>
        <authorList>
            <person name="Anantharaman K."/>
            <person name="Brown C.T."/>
            <person name="Hug L.A."/>
            <person name="Sharon I."/>
            <person name="Castelle C.J."/>
            <person name="Probst A.J."/>
            <person name="Thomas B.C."/>
            <person name="Singh A."/>
            <person name="Wilkins M.J."/>
            <person name="Karaoz U."/>
            <person name="Brodie E.L."/>
            <person name="Williams K.H."/>
            <person name="Hubbard S.S."/>
            <person name="Banfield J.F."/>
        </authorList>
    </citation>
    <scope>NUCLEOTIDE SEQUENCE [LARGE SCALE GENOMIC DNA]</scope>
</reference>
<comment type="caution">
    <text evidence="1">The sequence shown here is derived from an EMBL/GenBank/DDBJ whole genome shotgun (WGS) entry which is preliminary data.</text>
</comment>
<accession>A0A1G1X4K5</accession>
<evidence type="ECO:0000313" key="2">
    <source>
        <dbReference type="Proteomes" id="UP000177528"/>
    </source>
</evidence>
<name>A0A1G1X4K5_9BACT</name>